<keyword evidence="3" id="KW-1185">Reference proteome</keyword>
<feature type="region of interest" description="Disordered" evidence="1">
    <location>
        <begin position="1"/>
        <end position="84"/>
    </location>
</feature>
<evidence type="ECO:0000313" key="2">
    <source>
        <dbReference type="EMBL" id="MFC0388909.1"/>
    </source>
</evidence>
<protein>
    <submittedName>
        <fullName evidence="2">Uncharacterized protein</fullName>
    </submittedName>
</protein>
<sequence>MSDLPRQRDMEAAGADRREPTPPPLREARDDLHATASAIGAQATETKDRIGEQAASVLDEAKAKGSEVADAAQERVESLAEQGKAAGAERAQGLAQAVRHAADDLEASSPEIARHVRAAADSVEGVAAALRERSVGDLLSEVGNFARRQPTAFFGTALVAGFAISRFAKSSAPHGTGHAAQRPTGLGMSGGPGGRTGSMESTTPAHTTATGAPGWVPDAAGAAQSHPATMAAASLGGAVAHRAGDAAPGSMPTDRDVAVIPPIPGEATTPGLSRGPSPSGDMGRTS</sequence>
<feature type="region of interest" description="Disordered" evidence="1">
    <location>
        <begin position="171"/>
        <end position="223"/>
    </location>
</feature>
<evidence type="ECO:0000313" key="3">
    <source>
        <dbReference type="Proteomes" id="UP001589789"/>
    </source>
</evidence>
<comment type="caution">
    <text evidence="2">The sequence shown here is derived from an EMBL/GenBank/DDBJ whole genome shotgun (WGS) entry which is preliminary data.</text>
</comment>
<dbReference type="Proteomes" id="UP001589789">
    <property type="component" value="Unassembled WGS sequence"/>
</dbReference>
<dbReference type="Gene3D" id="1.20.120.20">
    <property type="entry name" value="Apolipoprotein"/>
    <property type="match status" value="1"/>
</dbReference>
<dbReference type="EMBL" id="JBHLVZ010000085">
    <property type="protein sequence ID" value="MFC0388909.1"/>
    <property type="molecule type" value="Genomic_DNA"/>
</dbReference>
<organism evidence="2 3">
    <name type="scientific">Muricoccus vinaceus</name>
    <dbReference type="NCBI Taxonomy" id="424704"/>
    <lineage>
        <taxon>Bacteria</taxon>
        <taxon>Pseudomonadati</taxon>
        <taxon>Pseudomonadota</taxon>
        <taxon>Alphaproteobacteria</taxon>
        <taxon>Acetobacterales</taxon>
        <taxon>Roseomonadaceae</taxon>
        <taxon>Muricoccus</taxon>
    </lineage>
</organism>
<feature type="compositionally biased region" description="Basic and acidic residues" evidence="1">
    <location>
        <begin position="1"/>
        <end position="33"/>
    </location>
</feature>
<dbReference type="RefSeq" id="WP_377055780.1">
    <property type="nucleotide sequence ID" value="NZ_JBHLVZ010000085.1"/>
</dbReference>
<gene>
    <name evidence="2" type="ORF">ACFFIC_25665</name>
</gene>
<feature type="region of interest" description="Disordered" evidence="1">
    <location>
        <begin position="242"/>
        <end position="286"/>
    </location>
</feature>
<accession>A0ABV6IZ54</accession>
<reference evidence="2 3" key="1">
    <citation type="submission" date="2024-09" db="EMBL/GenBank/DDBJ databases">
        <authorList>
            <person name="Sun Q."/>
            <person name="Mori K."/>
        </authorList>
    </citation>
    <scope>NUCLEOTIDE SEQUENCE [LARGE SCALE GENOMIC DNA]</scope>
    <source>
        <strain evidence="2 3">CCM 7468</strain>
    </source>
</reference>
<dbReference type="SUPFAM" id="SSF58113">
    <property type="entry name" value="Apolipoprotein A-I"/>
    <property type="match status" value="1"/>
</dbReference>
<feature type="compositionally biased region" description="Gly residues" evidence="1">
    <location>
        <begin position="187"/>
        <end position="196"/>
    </location>
</feature>
<evidence type="ECO:0000256" key="1">
    <source>
        <dbReference type="SAM" id="MobiDB-lite"/>
    </source>
</evidence>
<name>A0ABV6IZ54_9PROT</name>
<feature type="compositionally biased region" description="Low complexity" evidence="1">
    <location>
        <begin position="197"/>
        <end position="214"/>
    </location>
</feature>
<feature type="compositionally biased region" description="Basic and acidic residues" evidence="1">
    <location>
        <begin position="59"/>
        <end position="78"/>
    </location>
</feature>
<proteinExistence type="predicted"/>